<protein>
    <submittedName>
        <fullName evidence="1">Uncharacterized protein</fullName>
    </submittedName>
</protein>
<dbReference type="EMBL" id="KN573613">
    <property type="protein sequence ID" value="KHJ83407.1"/>
    <property type="molecule type" value="Genomic_DNA"/>
</dbReference>
<dbReference type="OrthoDB" id="10257085at2759"/>
<proteinExistence type="predicted"/>
<evidence type="ECO:0000313" key="2">
    <source>
        <dbReference type="Proteomes" id="UP000053660"/>
    </source>
</evidence>
<organism evidence="1 2">
    <name type="scientific">Oesophagostomum dentatum</name>
    <name type="common">Nodular worm</name>
    <dbReference type="NCBI Taxonomy" id="61180"/>
    <lineage>
        <taxon>Eukaryota</taxon>
        <taxon>Metazoa</taxon>
        <taxon>Ecdysozoa</taxon>
        <taxon>Nematoda</taxon>
        <taxon>Chromadorea</taxon>
        <taxon>Rhabditida</taxon>
        <taxon>Rhabditina</taxon>
        <taxon>Rhabditomorpha</taxon>
        <taxon>Strongyloidea</taxon>
        <taxon>Strongylidae</taxon>
        <taxon>Oesophagostomum</taxon>
    </lineage>
</organism>
<keyword evidence="2" id="KW-1185">Reference proteome</keyword>
<dbReference type="Proteomes" id="UP000053660">
    <property type="component" value="Unassembled WGS sequence"/>
</dbReference>
<name>A0A0B1SIP5_OESDE</name>
<sequence>MAGTDATDYAPYSCNLELLAEFLMNQHYYISHMAYTEYGFYWLPLRSNKTILDEGFSDWKGHVKNVKNDTIGVGCYTYEERGTNVYFCVFQLRW</sequence>
<gene>
    <name evidence="1" type="ORF">OESDEN_16896</name>
</gene>
<accession>A0A0B1SIP5</accession>
<reference evidence="1 2" key="1">
    <citation type="submission" date="2014-03" db="EMBL/GenBank/DDBJ databases">
        <title>Draft genome of the hookworm Oesophagostomum dentatum.</title>
        <authorList>
            <person name="Mitreva M."/>
        </authorList>
    </citation>
    <scope>NUCLEOTIDE SEQUENCE [LARGE SCALE GENOMIC DNA]</scope>
    <source>
        <strain evidence="1 2">OD-Hann</strain>
    </source>
</reference>
<evidence type="ECO:0000313" key="1">
    <source>
        <dbReference type="EMBL" id="KHJ83407.1"/>
    </source>
</evidence>
<dbReference type="AlphaFoldDB" id="A0A0B1SIP5"/>